<dbReference type="AlphaFoldDB" id="A0AAV8ZJA0"/>
<dbReference type="InterPro" id="IPR049012">
    <property type="entry name" value="Mutator_transp_dom"/>
</dbReference>
<evidence type="ECO:0000313" key="4">
    <source>
        <dbReference type="Proteomes" id="UP001162156"/>
    </source>
</evidence>
<feature type="domain" description="Mutator-like transposase" evidence="2">
    <location>
        <begin position="13"/>
        <end position="137"/>
    </location>
</feature>
<dbReference type="PANTHER" id="PTHR46609">
    <property type="entry name" value="EXONUCLEASE, PHAGE-TYPE/RECB, C-TERMINAL DOMAIN-CONTAINING PROTEIN"/>
    <property type="match status" value="1"/>
</dbReference>
<name>A0AAV8ZJA0_9CUCU</name>
<dbReference type="Pfam" id="PF09588">
    <property type="entry name" value="YqaJ"/>
    <property type="match status" value="1"/>
</dbReference>
<evidence type="ECO:0000259" key="2">
    <source>
        <dbReference type="Pfam" id="PF20700"/>
    </source>
</evidence>
<dbReference type="InterPro" id="IPR051703">
    <property type="entry name" value="NF-kappa-B_Signaling_Reg"/>
</dbReference>
<dbReference type="Gene3D" id="3.90.320.10">
    <property type="match status" value="1"/>
</dbReference>
<dbReference type="InterPro" id="IPR011335">
    <property type="entry name" value="Restrct_endonuc-II-like"/>
</dbReference>
<dbReference type="InterPro" id="IPR011604">
    <property type="entry name" value="PDDEXK-like_dom_sf"/>
</dbReference>
<accession>A0AAV8ZJA0</accession>
<organism evidence="3 4">
    <name type="scientific">Rhamnusium bicolor</name>
    <dbReference type="NCBI Taxonomy" id="1586634"/>
    <lineage>
        <taxon>Eukaryota</taxon>
        <taxon>Metazoa</taxon>
        <taxon>Ecdysozoa</taxon>
        <taxon>Arthropoda</taxon>
        <taxon>Hexapoda</taxon>
        <taxon>Insecta</taxon>
        <taxon>Pterygota</taxon>
        <taxon>Neoptera</taxon>
        <taxon>Endopterygota</taxon>
        <taxon>Coleoptera</taxon>
        <taxon>Polyphaga</taxon>
        <taxon>Cucujiformia</taxon>
        <taxon>Chrysomeloidea</taxon>
        <taxon>Cerambycidae</taxon>
        <taxon>Lepturinae</taxon>
        <taxon>Rhagiini</taxon>
        <taxon>Rhamnusium</taxon>
    </lineage>
</organism>
<evidence type="ECO:0000259" key="1">
    <source>
        <dbReference type="Pfam" id="PF09588"/>
    </source>
</evidence>
<reference evidence="3" key="1">
    <citation type="journal article" date="2023" name="Insect Mol. Biol.">
        <title>Genome sequencing provides insights into the evolution of gene families encoding plant cell wall-degrading enzymes in longhorned beetles.</title>
        <authorList>
            <person name="Shin N.R."/>
            <person name="Okamura Y."/>
            <person name="Kirsch R."/>
            <person name="Pauchet Y."/>
        </authorList>
    </citation>
    <scope>NUCLEOTIDE SEQUENCE</scope>
    <source>
        <strain evidence="3">RBIC_L_NR</strain>
    </source>
</reference>
<dbReference type="PANTHER" id="PTHR46609:SF8">
    <property type="entry name" value="YQAJ VIRAL RECOMBINASE DOMAIN-CONTAINING PROTEIN"/>
    <property type="match status" value="1"/>
</dbReference>
<gene>
    <name evidence="3" type="ORF">NQ314_005040</name>
</gene>
<protein>
    <recommendedName>
        <fullName evidence="5">YqaJ viral recombinase domain-containing protein</fullName>
    </recommendedName>
</protein>
<sequence length="392" mass="45554">MLGDRSDYVYRHGRRIVDAQYLIMEVLKFPHRRLKFCSSNDIEIKNEVREGFLSILLLHCKRCKKDHPVCTEDPNSELMNVNLALVAGVVSLGLGLYQLNELCSALHIPAVSGANYNQYLDEIFEIYNNSLTDSEKSMQKSFQEKILQTSTPRKIIVTESDIETKKQNFLKRLEKTPEEIDNICKLTVNQRDDPLWYEERRKRLTASNFGRIYKLLDTTDRKTVVKDLLHSNFTGNVYTRYGNDNELKAIKDFEKILGQCVVSCGLFIHQDYPFLAASPDGLIGENAIVEVKCPYKAKDLSPEDAIKQKQIQYASFENGFLSLKRSDKYYYQVQGELFVTGREFCYFIVWTPFGLAYEKILKDEDCWNKMFPKLEDFYFQHLLPAILNEKSI</sequence>
<feature type="domain" description="YqaJ viral recombinase" evidence="1">
    <location>
        <begin position="196"/>
        <end position="343"/>
    </location>
</feature>
<dbReference type="EMBL" id="JANEYF010001415">
    <property type="protein sequence ID" value="KAJ8964211.1"/>
    <property type="molecule type" value="Genomic_DNA"/>
</dbReference>
<evidence type="ECO:0008006" key="5">
    <source>
        <dbReference type="Google" id="ProtNLM"/>
    </source>
</evidence>
<dbReference type="Proteomes" id="UP001162156">
    <property type="component" value="Unassembled WGS sequence"/>
</dbReference>
<dbReference type="GO" id="GO:0006281">
    <property type="term" value="P:DNA repair"/>
    <property type="evidence" value="ECO:0007669"/>
    <property type="project" value="UniProtKB-ARBA"/>
</dbReference>
<dbReference type="CDD" id="cd22343">
    <property type="entry name" value="PDDEXK_lambda_exonuclease-like"/>
    <property type="match status" value="1"/>
</dbReference>
<proteinExistence type="predicted"/>
<evidence type="ECO:0000313" key="3">
    <source>
        <dbReference type="EMBL" id="KAJ8964211.1"/>
    </source>
</evidence>
<dbReference type="SUPFAM" id="SSF52980">
    <property type="entry name" value="Restriction endonuclease-like"/>
    <property type="match status" value="1"/>
</dbReference>
<comment type="caution">
    <text evidence="3">The sequence shown here is derived from an EMBL/GenBank/DDBJ whole genome shotgun (WGS) entry which is preliminary data.</text>
</comment>
<keyword evidence="4" id="KW-1185">Reference proteome</keyword>
<dbReference type="InterPro" id="IPR019080">
    <property type="entry name" value="YqaJ_viral_recombinase"/>
</dbReference>
<dbReference type="Pfam" id="PF20700">
    <property type="entry name" value="Mutator"/>
    <property type="match status" value="1"/>
</dbReference>